<dbReference type="Gene3D" id="3.30.420.10">
    <property type="entry name" value="Ribonuclease H-like superfamily/Ribonuclease H"/>
    <property type="match status" value="1"/>
</dbReference>
<organism evidence="4 5">
    <name type="scientific">Nepenthes gracilis</name>
    <name type="common">Slender pitcher plant</name>
    <dbReference type="NCBI Taxonomy" id="150966"/>
    <lineage>
        <taxon>Eukaryota</taxon>
        <taxon>Viridiplantae</taxon>
        <taxon>Streptophyta</taxon>
        <taxon>Embryophyta</taxon>
        <taxon>Tracheophyta</taxon>
        <taxon>Spermatophyta</taxon>
        <taxon>Magnoliopsida</taxon>
        <taxon>eudicotyledons</taxon>
        <taxon>Gunneridae</taxon>
        <taxon>Pentapetalae</taxon>
        <taxon>Caryophyllales</taxon>
        <taxon>Nepenthaceae</taxon>
        <taxon>Nepenthes</taxon>
    </lineage>
</organism>
<dbReference type="Proteomes" id="UP001279734">
    <property type="component" value="Unassembled WGS sequence"/>
</dbReference>
<protein>
    <recommendedName>
        <fullName evidence="3">3'-5' exonuclease domain-containing protein</fullName>
    </recommendedName>
</protein>
<comment type="caution">
    <text evidence="4">The sequence shown here is derived from an EMBL/GenBank/DDBJ whole genome shotgun (WGS) entry which is preliminary data.</text>
</comment>
<evidence type="ECO:0000256" key="1">
    <source>
        <dbReference type="ARBA" id="ARBA00022722"/>
    </source>
</evidence>
<dbReference type="GO" id="GO:0005737">
    <property type="term" value="C:cytoplasm"/>
    <property type="evidence" value="ECO:0007669"/>
    <property type="project" value="TreeGrafter"/>
</dbReference>
<proteinExistence type="predicted"/>
<dbReference type="GO" id="GO:0005634">
    <property type="term" value="C:nucleus"/>
    <property type="evidence" value="ECO:0007669"/>
    <property type="project" value="TreeGrafter"/>
</dbReference>
<dbReference type="Pfam" id="PF01612">
    <property type="entry name" value="DNA_pol_A_exo1"/>
    <property type="match status" value="1"/>
</dbReference>
<dbReference type="InterPro" id="IPR051132">
    <property type="entry name" value="3-5_Exonuclease_domain"/>
</dbReference>
<evidence type="ECO:0000259" key="3">
    <source>
        <dbReference type="SMART" id="SM00474"/>
    </source>
</evidence>
<dbReference type="SMART" id="SM00474">
    <property type="entry name" value="35EXOc"/>
    <property type="match status" value="1"/>
</dbReference>
<dbReference type="GO" id="GO:0003676">
    <property type="term" value="F:nucleic acid binding"/>
    <property type="evidence" value="ECO:0007669"/>
    <property type="project" value="InterPro"/>
</dbReference>
<dbReference type="GO" id="GO:0006139">
    <property type="term" value="P:nucleobase-containing compound metabolic process"/>
    <property type="evidence" value="ECO:0007669"/>
    <property type="project" value="InterPro"/>
</dbReference>
<dbReference type="InterPro" id="IPR012337">
    <property type="entry name" value="RNaseH-like_sf"/>
</dbReference>
<dbReference type="GO" id="GO:0008408">
    <property type="term" value="F:3'-5' exonuclease activity"/>
    <property type="evidence" value="ECO:0007669"/>
    <property type="project" value="InterPro"/>
</dbReference>
<dbReference type="InterPro" id="IPR036397">
    <property type="entry name" value="RNaseH_sf"/>
</dbReference>
<evidence type="ECO:0000313" key="5">
    <source>
        <dbReference type="Proteomes" id="UP001279734"/>
    </source>
</evidence>
<keyword evidence="1" id="KW-0540">Nuclease</keyword>
<dbReference type="CDD" id="cd06141">
    <property type="entry name" value="WRN_exo"/>
    <property type="match status" value="1"/>
</dbReference>
<dbReference type="EMBL" id="BSYO01000019">
    <property type="protein sequence ID" value="GMH18657.1"/>
    <property type="molecule type" value="Genomic_DNA"/>
</dbReference>
<sequence>MQAHLGFSRKIWCTHPLIYFSVLTVCVCCHHYHLYSDAIFLSRLDVEWRSNFRWGYCNPVATLQLCVGRICLIYQLIHTPYIPRSLVESLGNENYMFVGVEISGDVEKLLGDYDLTVSNTVDLACLAADRRGLRRNAGLKELAREVLGFEVEKPMQVTRSTWDDVCLSCEQIQYACVDAFVSFEIGRRLGASG</sequence>
<gene>
    <name evidence="4" type="ORF">Nepgr_020498</name>
</gene>
<feature type="domain" description="3'-5' exonuclease" evidence="3">
    <location>
        <begin position="20"/>
        <end position="191"/>
    </location>
</feature>
<dbReference type="PANTHER" id="PTHR13620">
    <property type="entry name" value="3-5 EXONUCLEASE"/>
    <property type="match status" value="1"/>
</dbReference>
<reference evidence="4" key="1">
    <citation type="submission" date="2023-05" db="EMBL/GenBank/DDBJ databases">
        <title>Nepenthes gracilis genome sequencing.</title>
        <authorList>
            <person name="Fukushima K."/>
        </authorList>
    </citation>
    <scope>NUCLEOTIDE SEQUENCE</scope>
    <source>
        <strain evidence="4">SING2019-196</strain>
    </source>
</reference>
<name>A0AAD3XV44_NEPGR</name>
<evidence type="ECO:0000256" key="2">
    <source>
        <dbReference type="ARBA" id="ARBA00022801"/>
    </source>
</evidence>
<dbReference type="InterPro" id="IPR002562">
    <property type="entry name" value="3'-5'_exonuclease_dom"/>
</dbReference>
<keyword evidence="2" id="KW-0378">Hydrolase</keyword>
<accession>A0AAD3XV44</accession>
<evidence type="ECO:0000313" key="4">
    <source>
        <dbReference type="EMBL" id="GMH18657.1"/>
    </source>
</evidence>
<dbReference type="SUPFAM" id="SSF53098">
    <property type="entry name" value="Ribonuclease H-like"/>
    <property type="match status" value="1"/>
</dbReference>
<keyword evidence="5" id="KW-1185">Reference proteome</keyword>
<dbReference type="PANTHER" id="PTHR13620:SF105">
    <property type="entry name" value="OS01G0737700 PROTEIN"/>
    <property type="match status" value="1"/>
</dbReference>
<dbReference type="AlphaFoldDB" id="A0AAD3XV44"/>